<organism evidence="1 2">
    <name type="scientific">Shigella dysenteriae 1617</name>
    <dbReference type="NCBI Taxonomy" id="754093"/>
    <lineage>
        <taxon>Bacteria</taxon>
        <taxon>Pseudomonadati</taxon>
        <taxon>Pseudomonadota</taxon>
        <taxon>Gammaproteobacteria</taxon>
        <taxon>Enterobacterales</taxon>
        <taxon>Enterobacteriaceae</taxon>
        <taxon>Shigella</taxon>
    </lineage>
</organism>
<gene>
    <name evidence="1" type="ORF">Asd1617_01627</name>
</gene>
<dbReference type="Proteomes" id="UP000031647">
    <property type="component" value="Chromosome"/>
</dbReference>
<proteinExistence type="predicted"/>
<dbReference type="PATRIC" id="fig|754093.4.peg.1587"/>
<evidence type="ECO:0000313" key="2">
    <source>
        <dbReference type="Proteomes" id="UP000031647"/>
    </source>
</evidence>
<dbReference type="AlphaFoldDB" id="A0A0A6ZR98"/>
<protein>
    <submittedName>
        <fullName evidence="1">Uncharacterized protein</fullName>
    </submittedName>
</protein>
<reference evidence="1 2" key="1">
    <citation type="submission" date="2013-09" db="EMBL/GenBank/DDBJ databases">
        <title>Comparative genomics of Sd1617 to representative strains in evaluating its pathogenesis.</title>
        <authorList>
            <person name="Aksomboon Vongsawan A."/>
            <person name="Kapatral V."/>
            <person name="Vaisvil B."/>
            <person name="Serichantalergs O."/>
            <person name="Hale T.L."/>
            <person name="Mason C.J."/>
        </authorList>
    </citation>
    <scope>NUCLEOTIDE SEQUENCE [LARGE SCALE GENOMIC DNA]</scope>
    <source>
        <strain evidence="1 2">1617</strain>
    </source>
</reference>
<dbReference type="EMBL" id="CP006736">
    <property type="protein sequence ID" value="AHA64454.1"/>
    <property type="molecule type" value="Genomic_DNA"/>
</dbReference>
<evidence type="ECO:0000313" key="1">
    <source>
        <dbReference type="EMBL" id="AHA64454.1"/>
    </source>
</evidence>
<accession>A0A0A6ZR98</accession>
<name>A0A0A6ZR98_SHIDY</name>
<dbReference type="HOGENOM" id="CLU_213389_0_0_6"/>
<dbReference type="KEGG" id="sdz:Asd1617_01627"/>
<sequence>MKNTCSTNWKHHHFLLSEKILILFYQFVNHYTSIYIFRHSAILPDNFLVEQSVI</sequence>